<dbReference type="InterPro" id="IPR029063">
    <property type="entry name" value="SAM-dependent_MTases_sf"/>
</dbReference>
<evidence type="ECO:0000256" key="2">
    <source>
        <dbReference type="ARBA" id="ARBA00022691"/>
    </source>
</evidence>
<dbReference type="GO" id="GO:0032991">
    <property type="term" value="C:protein-containing complex"/>
    <property type="evidence" value="ECO:0007669"/>
    <property type="project" value="TreeGrafter"/>
</dbReference>
<gene>
    <name evidence="4" type="primary">VCPKMT</name>
</gene>
<organism evidence="3 4">
    <name type="scientific">Phyllostomus discolor</name>
    <name type="common">pale spear-nosed bat</name>
    <dbReference type="NCBI Taxonomy" id="89673"/>
    <lineage>
        <taxon>Eukaryota</taxon>
        <taxon>Metazoa</taxon>
        <taxon>Chordata</taxon>
        <taxon>Craniata</taxon>
        <taxon>Vertebrata</taxon>
        <taxon>Euteleostomi</taxon>
        <taxon>Mammalia</taxon>
        <taxon>Eutheria</taxon>
        <taxon>Laurasiatheria</taxon>
        <taxon>Chiroptera</taxon>
        <taxon>Yangochiroptera</taxon>
        <taxon>Phyllostomidae</taxon>
        <taxon>Phyllostominae</taxon>
        <taxon>Phyllostomus</taxon>
    </lineage>
</organism>
<dbReference type="RefSeq" id="XP_035865662.1">
    <property type="nucleotide sequence ID" value="XM_036009769.1"/>
</dbReference>
<keyword evidence="3" id="KW-1185">Reference proteome</keyword>
<evidence type="ECO:0000256" key="1">
    <source>
        <dbReference type="ARBA" id="ARBA00022603"/>
    </source>
</evidence>
<keyword evidence="1 4" id="KW-0489">Methyltransferase</keyword>
<name>A0A7E6CFW9_9CHIR</name>
<proteinExistence type="predicted"/>
<dbReference type="GO" id="GO:0005829">
    <property type="term" value="C:cytosol"/>
    <property type="evidence" value="ECO:0007669"/>
    <property type="project" value="TreeGrafter"/>
</dbReference>
<dbReference type="GO" id="GO:0008168">
    <property type="term" value="F:methyltransferase activity"/>
    <property type="evidence" value="ECO:0007669"/>
    <property type="project" value="UniProtKB-KW"/>
</dbReference>
<dbReference type="SUPFAM" id="SSF53335">
    <property type="entry name" value="S-adenosyl-L-methionine-dependent methyltransferases"/>
    <property type="match status" value="1"/>
</dbReference>
<keyword evidence="2" id="KW-0949">S-adenosyl-L-methionine</keyword>
<dbReference type="PANTHER" id="PTHR14614">
    <property type="entry name" value="HEPATOCELLULAR CARCINOMA-ASSOCIATED ANTIGEN"/>
    <property type="match status" value="1"/>
</dbReference>
<dbReference type="InterPro" id="IPR019410">
    <property type="entry name" value="Methyltransf_16"/>
</dbReference>
<sequence>MEVTLESSVEDPMRNFVRILEKTDGTVLRLQQYGSGGVGCVVWDAAIVLSKYLETPGFSGDGAHALSRRSVLELGSGTGAVGLMAATLGGEEIEDLTSPPDYILMADCIYYEESLEPLLKTLKDLSGPETCIICCYEQRTMGKNPEIEKKYFELLQLDFDFEKIPLEKHDEEYRSEDIHILYIRKKKSPGVPVPGEQRQFFRSAGSPSSQRRLRISNEQGCLARGPKKGVEVDCGSDFLPFRLQMIWGQVLSVLPLTLFLHRR</sequence>
<dbReference type="GO" id="GO:0032259">
    <property type="term" value="P:methylation"/>
    <property type="evidence" value="ECO:0007669"/>
    <property type="project" value="UniProtKB-KW"/>
</dbReference>
<dbReference type="Proteomes" id="UP000504628">
    <property type="component" value="Chromosome 1"/>
</dbReference>
<dbReference type="GeneID" id="114493360"/>
<dbReference type="PANTHER" id="PTHR14614:SF44">
    <property type="entry name" value="PROTEIN N-LYSINE METHYLTRANSFERASE METTL21D"/>
    <property type="match status" value="1"/>
</dbReference>
<dbReference type="Pfam" id="PF10294">
    <property type="entry name" value="Methyltransf_16"/>
    <property type="match status" value="2"/>
</dbReference>
<accession>A0A7E6CFW9</accession>
<evidence type="ECO:0000313" key="4">
    <source>
        <dbReference type="RefSeq" id="XP_035865662.1"/>
    </source>
</evidence>
<protein>
    <submittedName>
        <fullName evidence="4">Protein-lysine methyltransferase METTL21D isoform X2</fullName>
    </submittedName>
</protein>
<keyword evidence="1 4" id="KW-0808">Transferase</keyword>
<dbReference type="CTD" id="79609"/>
<evidence type="ECO:0000313" key="3">
    <source>
        <dbReference type="Proteomes" id="UP000504628"/>
    </source>
</evidence>
<dbReference type="Gene3D" id="3.40.50.150">
    <property type="entry name" value="Vaccinia Virus protein VP39"/>
    <property type="match status" value="2"/>
</dbReference>
<reference evidence="4" key="1">
    <citation type="submission" date="2025-08" db="UniProtKB">
        <authorList>
            <consortium name="RefSeq"/>
        </authorList>
    </citation>
    <scope>IDENTIFICATION</scope>
    <source>
        <tissue evidence="4">Muscle</tissue>
    </source>
</reference>
<dbReference type="AlphaFoldDB" id="A0A7E6CFW9"/>